<evidence type="ECO:0000256" key="6">
    <source>
        <dbReference type="ARBA" id="ARBA00047334"/>
    </source>
</evidence>
<dbReference type="Gene3D" id="3.20.20.70">
    <property type="entry name" value="Aldolase class I"/>
    <property type="match status" value="1"/>
</dbReference>
<comment type="catalytic activity">
    <reaction evidence="8 9 10">
        <text>2-[(2R,5Z)-2-carboxy-4-methylthiazol-5(2H)-ylidene]ethyl phosphate + 4-amino-2-methyl-5-(diphosphooxymethyl)pyrimidine + 2 H(+) = thiamine phosphate + CO2 + diphosphate</text>
        <dbReference type="Rhea" id="RHEA:47844"/>
        <dbReference type="ChEBI" id="CHEBI:15378"/>
        <dbReference type="ChEBI" id="CHEBI:16526"/>
        <dbReference type="ChEBI" id="CHEBI:33019"/>
        <dbReference type="ChEBI" id="CHEBI:37575"/>
        <dbReference type="ChEBI" id="CHEBI:57841"/>
        <dbReference type="ChEBI" id="CHEBI:62899"/>
        <dbReference type="EC" id="2.5.1.3"/>
    </reaction>
</comment>
<evidence type="ECO:0000256" key="5">
    <source>
        <dbReference type="ARBA" id="ARBA00022977"/>
    </source>
</evidence>
<dbReference type="PANTHER" id="PTHR20857">
    <property type="entry name" value="THIAMINE-PHOSPHATE PYROPHOSPHORYLASE"/>
    <property type="match status" value="1"/>
</dbReference>
<dbReference type="EMBL" id="QVTE01000017">
    <property type="protein sequence ID" value="RFU70050.1"/>
    <property type="molecule type" value="Genomic_DNA"/>
</dbReference>
<reference evidence="13 14" key="1">
    <citation type="submission" date="2018-08" db="EMBL/GenBank/DDBJ databases">
        <title>Bacillus chawlae sp. nov., Bacillus glennii sp. nov., and Bacillus saganii sp. nov. Isolated from the Vehicle Assembly Building at Kennedy Space Center where the Viking Spacecraft were Assembled.</title>
        <authorList>
            <person name="Seuylemezian A."/>
            <person name="Vaishampayan P."/>
        </authorList>
    </citation>
    <scope>NUCLEOTIDE SEQUENCE [LARGE SCALE GENOMIC DNA]</scope>
    <source>
        <strain evidence="13 14">V47-23a</strain>
    </source>
</reference>
<protein>
    <recommendedName>
        <fullName evidence="9">Thiamine-phosphate synthase</fullName>
        <shortName evidence="9">TP synthase</shortName>
        <shortName evidence="9">TPS</shortName>
        <ecNumber evidence="9">2.5.1.3</ecNumber>
    </recommendedName>
    <alternativeName>
        <fullName evidence="9">Thiamine-phosphate pyrophosphorylase</fullName>
        <shortName evidence="9">TMP pyrophosphorylase</shortName>
        <shortName evidence="9">TMP-PPase</shortName>
    </alternativeName>
</protein>
<dbReference type="NCBIfam" id="TIGR00693">
    <property type="entry name" value="thiE"/>
    <property type="match status" value="1"/>
</dbReference>
<comment type="similarity">
    <text evidence="9 10">Belongs to the thiamine-phosphate synthase family.</text>
</comment>
<dbReference type="GO" id="GO:0009229">
    <property type="term" value="P:thiamine diphosphate biosynthetic process"/>
    <property type="evidence" value="ECO:0007669"/>
    <property type="project" value="UniProtKB-UniRule"/>
</dbReference>
<comment type="function">
    <text evidence="9">Condenses 4-methyl-5-(beta-hydroxyethyl)thiazole monophosphate (THZ-P) and 2-methyl-4-amino-5-hydroxymethyl pyrimidine pyrophosphate (HMP-PP) to form thiamine monophosphate (TMP).</text>
</comment>
<dbReference type="InterPro" id="IPR034291">
    <property type="entry name" value="TMP_synthase"/>
</dbReference>
<dbReference type="SUPFAM" id="SSF51391">
    <property type="entry name" value="Thiamin phosphate synthase"/>
    <property type="match status" value="1"/>
</dbReference>
<feature type="binding site" evidence="9">
    <location>
        <begin position="195"/>
        <end position="196"/>
    </location>
    <ligand>
        <name>2-[(2R,5Z)-2-carboxy-4-methylthiazol-5(2H)-ylidene]ethyl phosphate</name>
        <dbReference type="ChEBI" id="CHEBI:62899"/>
    </ligand>
</feature>
<feature type="binding site" evidence="9">
    <location>
        <position position="80"/>
    </location>
    <ligand>
        <name>Mg(2+)</name>
        <dbReference type="ChEBI" id="CHEBI:18420"/>
    </ligand>
</feature>
<dbReference type="UniPathway" id="UPA00060">
    <property type="reaction ID" value="UER00141"/>
</dbReference>
<dbReference type="Pfam" id="PF02581">
    <property type="entry name" value="TMP-TENI"/>
    <property type="match status" value="1"/>
</dbReference>
<evidence type="ECO:0000256" key="10">
    <source>
        <dbReference type="RuleBase" id="RU003826"/>
    </source>
</evidence>
<evidence type="ECO:0000256" key="7">
    <source>
        <dbReference type="ARBA" id="ARBA00047851"/>
    </source>
</evidence>
<keyword evidence="3 9" id="KW-0479">Metal-binding</keyword>
<organism evidence="13 14">
    <name type="scientific">Peribacillus saganii</name>
    <dbReference type="NCBI Taxonomy" id="2303992"/>
    <lineage>
        <taxon>Bacteria</taxon>
        <taxon>Bacillati</taxon>
        <taxon>Bacillota</taxon>
        <taxon>Bacilli</taxon>
        <taxon>Bacillales</taxon>
        <taxon>Bacillaceae</taxon>
        <taxon>Peribacillus</taxon>
    </lineage>
</organism>
<dbReference type="RefSeq" id="WP_117326044.1">
    <property type="nucleotide sequence ID" value="NZ_QVTE01000017.1"/>
</dbReference>
<dbReference type="AlphaFoldDB" id="A0A372LPL4"/>
<evidence type="ECO:0000256" key="3">
    <source>
        <dbReference type="ARBA" id="ARBA00022723"/>
    </source>
</evidence>
<proteinExistence type="inferred from homology"/>
<evidence type="ECO:0000256" key="2">
    <source>
        <dbReference type="ARBA" id="ARBA00022679"/>
    </source>
</evidence>
<evidence type="ECO:0000256" key="9">
    <source>
        <dbReference type="HAMAP-Rule" id="MF_00097"/>
    </source>
</evidence>
<sequence length="220" mass="23666">MARISKENLKDALKVYFIMGSVNCTIHPTEVLRQAIAGGITMFQFREKGKGALIGDEKYKLAKELQWICRDNQIPFLVNDDIELAMALDADGVHIGQEDEPAEYVRKQIGDKILGISVHSYEEATAAIQSGADYFGIGPIFLTETKEDAKPVQGTTVIQEFRANGITMPIVGIGGITPENAAIVISAGADGVSVITAISKAASIPDAVIELKKSVFSVKN</sequence>
<dbReference type="InterPro" id="IPR022998">
    <property type="entry name" value="ThiamineP_synth_TenI"/>
</dbReference>
<dbReference type="GO" id="GO:0004789">
    <property type="term" value="F:thiamine-phosphate diphosphorylase activity"/>
    <property type="evidence" value="ECO:0007669"/>
    <property type="project" value="UniProtKB-UniRule"/>
</dbReference>
<dbReference type="GO" id="GO:0005737">
    <property type="term" value="C:cytoplasm"/>
    <property type="evidence" value="ECO:0007669"/>
    <property type="project" value="TreeGrafter"/>
</dbReference>
<dbReference type="HAMAP" id="MF_00097">
    <property type="entry name" value="TMP_synthase"/>
    <property type="match status" value="1"/>
</dbReference>
<feature type="domain" description="Thiamine phosphate synthase/TenI" evidence="12">
    <location>
        <begin position="15"/>
        <end position="198"/>
    </location>
</feature>
<comment type="catalytic activity">
    <reaction evidence="7 9 10">
        <text>2-(2-carboxy-4-methylthiazol-5-yl)ethyl phosphate + 4-amino-2-methyl-5-(diphosphooxymethyl)pyrimidine + 2 H(+) = thiamine phosphate + CO2 + diphosphate</text>
        <dbReference type="Rhea" id="RHEA:47848"/>
        <dbReference type="ChEBI" id="CHEBI:15378"/>
        <dbReference type="ChEBI" id="CHEBI:16526"/>
        <dbReference type="ChEBI" id="CHEBI:33019"/>
        <dbReference type="ChEBI" id="CHEBI:37575"/>
        <dbReference type="ChEBI" id="CHEBI:57841"/>
        <dbReference type="ChEBI" id="CHEBI:62890"/>
        <dbReference type="EC" id="2.5.1.3"/>
    </reaction>
</comment>
<comment type="cofactor">
    <cofactor evidence="9">
        <name>Mg(2+)</name>
        <dbReference type="ChEBI" id="CHEBI:18420"/>
    </cofactor>
    <text evidence="9">Binds 1 Mg(2+) ion per subunit.</text>
</comment>
<evidence type="ECO:0000313" key="14">
    <source>
        <dbReference type="Proteomes" id="UP000264541"/>
    </source>
</evidence>
<keyword evidence="2 9" id="KW-0808">Transferase</keyword>
<dbReference type="CDD" id="cd00564">
    <property type="entry name" value="TMP_TenI"/>
    <property type="match status" value="1"/>
</dbReference>
<dbReference type="GO" id="GO:0009228">
    <property type="term" value="P:thiamine biosynthetic process"/>
    <property type="evidence" value="ECO:0007669"/>
    <property type="project" value="UniProtKB-KW"/>
</dbReference>
<feature type="binding site" evidence="9">
    <location>
        <position position="146"/>
    </location>
    <ligand>
        <name>4-amino-2-methyl-5-(diphosphooxymethyl)pyrimidine</name>
        <dbReference type="ChEBI" id="CHEBI:57841"/>
    </ligand>
</feature>
<evidence type="ECO:0000313" key="13">
    <source>
        <dbReference type="EMBL" id="RFU70050.1"/>
    </source>
</evidence>
<feature type="binding site" evidence="9">
    <location>
        <position position="175"/>
    </location>
    <ligand>
        <name>2-[(2R,5Z)-2-carboxy-4-methylthiazol-5(2H)-ylidene]ethyl phosphate</name>
        <dbReference type="ChEBI" id="CHEBI:62899"/>
    </ligand>
</feature>
<feature type="binding site" evidence="9">
    <location>
        <begin position="143"/>
        <end position="145"/>
    </location>
    <ligand>
        <name>2-[(2R,5Z)-2-carboxy-4-methylthiazol-5(2H)-ylidene]ethyl phosphate</name>
        <dbReference type="ChEBI" id="CHEBI:62899"/>
    </ligand>
</feature>
<comment type="pathway">
    <text evidence="1 9 11">Cofactor biosynthesis; thiamine diphosphate biosynthesis; thiamine phosphate from 4-amino-2-methyl-5-diphosphomethylpyrimidine and 4-methyl-5-(2-phosphoethyl)-thiazole: step 1/1.</text>
</comment>
<feature type="binding site" evidence="9">
    <location>
        <position position="99"/>
    </location>
    <ligand>
        <name>Mg(2+)</name>
        <dbReference type="ChEBI" id="CHEBI:18420"/>
    </ligand>
</feature>
<dbReference type="PANTHER" id="PTHR20857:SF15">
    <property type="entry name" value="THIAMINE-PHOSPHATE SYNTHASE"/>
    <property type="match status" value="1"/>
</dbReference>
<keyword evidence="14" id="KW-1185">Reference proteome</keyword>
<evidence type="ECO:0000256" key="11">
    <source>
        <dbReference type="RuleBase" id="RU004253"/>
    </source>
</evidence>
<feature type="binding site" evidence="9">
    <location>
        <position position="79"/>
    </location>
    <ligand>
        <name>4-amino-2-methyl-5-(diphosphooxymethyl)pyrimidine</name>
        <dbReference type="ChEBI" id="CHEBI:57841"/>
    </ligand>
</feature>
<evidence type="ECO:0000256" key="4">
    <source>
        <dbReference type="ARBA" id="ARBA00022842"/>
    </source>
</evidence>
<dbReference type="OrthoDB" id="9812206at2"/>
<evidence type="ECO:0000259" key="12">
    <source>
        <dbReference type="Pfam" id="PF02581"/>
    </source>
</evidence>
<dbReference type="Proteomes" id="UP000264541">
    <property type="component" value="Unassembled WGS sequence"/>
</dbReference>
<keyword evidence="5 9" id="KW-0784">Thiamine biosynthesis</keyword>
<dbReference type="InterPro" id="IPR013785">
    <property type="entry name" value="Aldolase_TIM"/>
</dbReference>
<accession>A0A372LPL4</accession>
<comment type="catalytic activity">
    <reaction evidence="6 9 10">
        <text>4-methyl-5-(2-phosphooxyethyl)-thiazole + 4-amino-2-methyl-5-(diphosphooxymethyl)pyrimidine + H(+) = thiamine phosphate + diphosphate</text>
        <dbReference type="Rhea" id="RHEA:22328"/>
        <dbReference type="ChEBI" id="CHEBI:15378"/>
        <dbReference type="ChEBI" id="CHEBI:33019"/>
        <dbReference type="ChEBI" id="CHEBI:37575"/>
        <dbReference type="ChEBI" id="CHEBI:57841"/>
        <dbReference type="ChEBI" id="CHEBI:58296"/>
        <dbReference type="EC" id="2.5.1.3"/>
    </reaction>
</comment>
<name>A0A372LPL4_9BACI</name>
<dbReference type="FunFam" id="3.20.20.70:FF:000096">
    <property type="entry name" value="Thiamine-phosphate synthase"/>
    <property type="match status" value="1"/>
</dbReference>
<dbReference type="InterPro" id="IPR036206">
    <property type="entry name" value="ThiamineP_synth_sf"/>
</dbReference>
<dbReference type="GO" id="GO:0000287">
    <property type="term" value="F:magnesium ion binding"/>
    <property type="evidence" value="ECO:0007669"/>
    <property type="project" value="UniProtKB-UniRule"/>
</dbReference>
<keyword evidence="4 9" id="KW-0460">Magnesium</keyword>
<feature type="binding site" evidence="9">
    <location>
        <begin position="44"/>
        <end position="48"/>
    </location>
    <ligand>
        <name>4-amino-2-methyl-5-(diphosphooxymethyl)pyrimidine</name>
        <dbReference type="ChEBI" id="CHEBI:57841"/>
    </ligand>
</feature>
<dbReference type="EC" id="2.5.1.3" evidence="9"/>
<gene>
    <name evidence="9" type="primary">thiE</name>
    <name evidence="13" type="ORF">D0469_07645</name>
</gene>
<feature type="binding site" evidence="9">
    <location>
        <position position="117"/>
    </location>
    <ligand>
        <name>4-amino-2-methyl-5-(diphosphooxymethyl)pyrimidine</name>
        <dbReference type="ChEBI" id="CHEBI:57841"/>
    </ligand>
</feature>
<evidence type="ECO:0000256" key="1">
    <source>
        <dbReference type="ARBA" id="ARBA00005165"/>
    </source>
</evidence>
<evidence type="ECO:0000256" key="8">
    <source>
        <dbReference type="ARBA" id="ARBA00047883"/>
    </source>
</evidence>
<comment type="caution">
    <text evidence="13">The sequence shown here is derived from an EMBL/GenBank/DDBJ whole genome shotgun (WGS) entry which is preliminary data.</text>
</comment>